<gene>
    <name evidence="1" type="ORF">AB8O55_09205</name>
</gene>
<protein>
    <submittedName>
        <fullName evidence="1">Uncharacterized protein</fullName>
    </submittedName>
</protein>
<sequence length="77" mass="8560">MTRRDMQLAVLLRSGQWMLDEAAYEVGGGRYSDQQRRDLAVALEELAGALRESTGNGTAPVVHTLDDERPMIVDAER</sequence>
<organism evidence="1 2">
    <name type="scientific">Saccharopolyspora cebuensis</name>
    <dbReference type="NCBI Taxonomy" id="418759"/>
    <lineage>
        <taxon>Bacteria</taxon>
        <taxon>Bacillati</taxon>
        <taxon>Actinomycetota</taxon>
        <taxon>Actinomycetes</taxon>
        <taxon>Pseudonocardiales</taxon>
        <taxon>Pseudonocardiaceae</taxon>
        <taxon>Saccharopolyspora</taxon>
    </lineage>
</organism>
<evidence type="ECO:0000313" key="1">
    <source>
        <dbReference type="EMBL" id="MEY8039572.1"/>
    </source>
</evidence>
<accession>A0ABV4CEQ1</accession>
<dbReference type="RefSeq" id="WP_345359514.1">
    <property type="nucleotide sequence ID" value="NZ_BAABII010000004.1"/>
</dbReference>
<comment type="caution">
    <text evidence="1">The sequence shown here is derived from an EMBL/GenBank/DDBJ whole genome shotgun (WGS) entry which is preliminary data.</text>
</comment>
<dbReference type="EMBL" id="JBGEHV010000012">
    <property type="protein sequence ID" value="MEY8039572.1"/>
    <property type="molecule type" value="Genomic_DNA"/>
</dbReference>
<evidence type="ECO:0000313" key="2">
    <source>
        <dbReference type="Proteomes" id="UP001564626"/>
    </source>
</evidence>
<proteinExistence type="predicted"/>
<keyword evidence="2" id="KW-1185">Reference proteome</keyword>
<name>A0ABV4CEQ1_9PSEU</name>
<reference evidence="1 2" key="1">
    <citation type="submission" date="2024-08" db="EMBL/GenBank/DDBJ databases">
        <title>Genome mining of Saccharopolyspora cebuensis PGLac3 from Nigerian medicinal plant.</title>
        <authorList>
            <person name="Ezeobiora C.E."/>
            <person name="Igbokwe N.H."/>
            <person name="Amin D.H."/>
            <person name="Mendie U.E."/>
        </authorList>
    </citation>
    <scope>NUCLEOTIDE SEQUENCE [LARGE SCALE GENOMIC DNA]</scope>
    <source>
        <strain evidence="1 2">PGLac3</strain>
    </source>
</reference>
<dbReference type="Proteomes" id="UP001564626">
    <property type="component" value="Unassembled WGS sequence"/>
</dbReference>